<dbReference type="EMBL" id="QGNW01002524">
    <property type="protein sequence ID" value="RVW18481.1"/>
    <property type="molecule type" value="Genomic_DNA"/>
</dbReference>
<comment type="caution">
    <text evidence="1">The sequence shown here is derived from an EMBL/GenBank/DDBJ whole genome shotgun (WGS) entry which is preliminary data.</text>
</comment>
<proteinExistence type="predicted"/>
<dbReference type="AlphaFoldDB" id="A0A438C5G1"/>
<sequence length="441" mass="49902">MLTPCAGACDRCKGLEVNTQVWGEAQGSYTLPPQTSGQVELANREIKNILMKVVNTSRRDCLWQSMHLPVEVEYKAWWAIKKVNMDLNRAGMKRCLDLNEMEELRNDAYINSKIAKQRMKRWHDQPFIIHQVHSNGVVELLNSNSTDTFKVNGHRLKPFMEPFNQDKEEPLQVAKKAYQVVKPQIPEHSSIGSPKVMRLKRKPFATQHTPKGMQAKPFLSISAMAKTRGAMSRPCHSPSEGGVPSNPPQHRYEMRRPPLHLGQALRAQEISLPPPTRKPGFRPKRVICTSTAQPPAIESQIPSGMTLEGLLLSQSSTRLLLVYDYSSRRNPNVIHFSFDGRHGILGARHIAEALHIPYEPVSPEDFKEWSHFSQRDMVHILSKGTSTCSFLPRKELPPGMLLVDIVLCFNIFPLQHIVQRRGAILEALFRISGVSTLTLII</sequence>
<dbReference type="Proteomes" id="UP000288805">
    <property type="component" value="Unassembled WGS sequence"/>
</dbReference>
<reference evidence="1 2" key="1">
    <citation type="journal article" date="2018" name="PLoS Genet.">
        <title>Population sequencing reveals clonal diversity and ancestral inbreeding in the grapevine cultivar Chardonnay.</title>
        <authorList>
            <person name="Roach M.J."/>
            <person name="Johnson D.L."/>
            <person name="Bohlmann J."/>
            <person name="van Vuuren H.J."/>
            <person name="Jones S.J."/>
            <person name="Pretorius I.S."/>
            <person name="Schmidt S.A."/>
            <person name="Borneman A.R."/>
        </authorList>
    </citation>
    <scope>NUCLEOTIDE SEQUENCE [LARGE SCALE GENOMIC DNA]</scope>
    <source>
        <strain evidence="2">cv. Chardonnay</strain>
        <tissue evidence="1">Leaf</tissue>
    </source>
</reference>
<evidence type="ECO:0008006" key="3">
    <source>
        <dbReference type="Google" id="ProtNLM"/>
    </source>
</evidence>
<evidence type="ECO:0000313" key="1">
    <source>
        <dbReference type="EMBL" id="RVW18481.1"/>
    </source>
</evidence>
<gene>
    <name evidence="1" type="ORF">CK203_108523</name>
</gene>
<name>A0A438C5G1_VITVI</name>
<protein>
    <recommendedName>
        <fullName evidence="3">Integrase catalytic domain-containing protein</fullName>
    </recommendedName>
</protein>
<accession>A0A438C5G1</accession>
<evidence type="ECO:0000313" key="2">
    <source>
        <dbReference type="Proteomes" id="UP000288805"/>
    </source>
</evidence>
<organism evidence="1 2">
    <name type="scientific">Vitis vinifera</name>
    <name type="common">Grape</name>
    <dbReference type="NCBI Taxonomy" id="29760"/>
    <lineage>
        <taxon>Eukaryota</taxon>
        <taxon>Viridiplantae</taxon>
        <taxon>Streptophyta</taxon>
        <taxon>Embryophyta</taxon>
        <taxon>Tracheophyta</taxon>
        <taxon>Spermatophyta</taxon>
        <taxon>Magnoliopsida</taxon>
        <taxon>eudicotyledons</taxon>
        <taxon>Gunneridae</taxon>
        <taxon>Pentapetalae</taxon>
        <taxon>rosids</taxon>
        <taxon>Vitales</taxon>
        <taxon>Vitaceae</taxon>
        <taxon>Viteae</taxon>
        <taxon>Vitis</taxon>
    </lineage>
</organism>